<dbReference type="Proteomes" id="UP001412239">
    <property type="component" value="Unassembled WGS sequence"/>
</dbReference>
<reference evidence="1" key="1">
    <citation type="submission" date="2015-10" db="EMBL/GenBank/DDBJ databases">
        <authorList>
            <person name="Regsiter A."/>
            <person name="william w."/>
        </authorList>
    </citation>
    <scope>NUCLEOTIDE SEQUENCE</scope>
    <source>
        <strain evidence="1">Montdore</strain>
    </source>
</reference>
<gene>
    <name evidence="1" type="ORF">GSTUAT00009108001</name>
</gene>
<protein>
    <submittedName>
        <fullName evidence="1">Uncharacterized protein</fullName>
    </submittedName>
</protein>
<organism evidence="1 2">
    <name type="scientific">Tuber aestivum</name>
    <name type="common">summer truffle</name>
    <dbReference type="NCBI Taxonomy" id="59557"/>
    <lineage>
        <taxon>Eukaryota</taxon>
        <taxon>Fungi</taxon>
        <taxon>Dikarya</taxon>
        <taxon>Ascomycota</taxon>
        <taxon>Pezizomycotina</taxon>
        <taxon>Pezizomycetes</taxon>
        <taxon>Pezizales</taxon>
        <taxon>Tuberaceae</taxon>
        <taxon>Tuber</taxon>
    </lineage>
</organism>
<sequence>MQRLIGPDSQQHGKGTDGFGLRLMREFVYRRLLQSSLRYGSGLGDTYVARAARAWQTVGVGLRCDGGMDERRTGEGGRKGEGRIPRKKNCVYHSILFYIVIWRRRSCDS</sequence>
<dbReference type="AlphaFoldDB" id="A0A292PJ71"/>
<proteinExistence type="predicted"/>
<keyword evidence="2" id="KW-1185">Reference proteome</keyword>
<accession>A0A292PJ71</accession>
<evidence type="ECO:0000313" key="1">
    <source>
        <dbReference type="EMBL" id="CUS06811.1"/>
    </source>
</evidence>
<evidence type="ECO:0000313" key="2">
    <source>
        <dbReference type="Proteomes" id="UP001412239"/>
    </source>
</evidence>
<name>A0A292PJ71_9PEZI</name>
<dbReference type="EMBL" id="LN891331">
    <property type="protein sequence ID" value="CUS06811.1"/>
    <property type="molecule type" value="Genomic_DNA"/>
</dbReference>